<dbReference type="RefSeq" id="WP_343860141.1">
    <property type="nucleotide sequence ID" value="NZ_BAAAFD010000006.1"/>
</dbReference>
<dbReference type="SUPFAM" id="SSF51905">
    <property type="entry name" value="FAD/NAD(P)-binding domain"/>
    <property type="match status" value="1"/>
</dbReference>
<dbReference type="InterPro" id="IPR006905">
    <property type="entry name" value="Flavin_halogenase"/>
</dbReference>
<reference evidence="2" key="1">
    <citation type="journal article" date="2019" name="Int. J. Syst. Evol. Microbiol.">
        <title>The Global Catalogue of Microorganisms (GCM) 10K type strain sequencing project: providing services to taxonomists for standard genome sequencing and annotation.</title>
        <authorList>
            <consortium name="The Broad Institute Genomics Platform"/>
            <consortium name="The Broad Institute Genome Sequencing Center for Infectious Disease"/>
            <person name="Wu L."/>
            <person name="Ma J."/>
        </authorList>
    </citation>
    <scope>NUCLEOTIDE SEQUENCE [LARGE SCALE GENOMIC DNA]</scope>
    <source>
        <strain evidence="2">JCM 15896</strain>
    </source>
</reference>
<accession>A0ABP3WWD9</accession>
<dbReference type="Proteomes" id="UP001500359">
    <property type="component" value="Unassembled WGS sequence"/>
</dbReference>
<dbReference type="InterPro" id="IPR033856">
    <property type="entry name" value="Trp_halogen"/>
</dbReference>
<dbReference type="InterPro" id="IPR036188">
    <property type="entry name" value="FAD/NAD-bd_sf"/>
</dbReference>
<evidence type="ECO:0000313" key="1">
    <source>
        <dbReference type="EMBL" id="GAA0857448.1"/>
    </source>
</evidence>
<organism evidence="1 2">
    <name type="scientific">Aliiglaciecola litoralis</name>
    <dbReference type="NCBI Taxonomy" id="582857"/>
    <lineage>
        <taxon>Bacteria</taxon>
        <taxon>Pseudomonadati</taxon>
        <taxon>Pseudomonadota</taxon>
        <taxon>Gammaproteobacteria</taxon>
        <taxon>Alteromonadales</taxon>
        <taxon>Alteromonadaceae</taxon>
        <taxon>Aliiglaciecola</taxon>
    </lineage>
</organism>
<dbReference type="PANTHER" id="PTHR43747:SF4">
    <property type="entry name" value="FLAVIN-DEPENDENT TRYPTOPHAN HALOGENASE"/>
    <property type="match status" value="1"/>
</dbReference>
<dbReference type="PANTHER" id="PTHR43747">
    <property type="entry name" value="FAD-BINDING PROTEIN"/>
    <property type="match status" value="1"/>
</dbReference>
<proteinExistence type="predicted"/>
<keyword evidence="2" id="KW-1185">Reference proteome</keyword>
<protein>
    <submittedName>
        <fullName evidence="1">Tryptophan 7-halogenase</fullName>
    </submittedName>
</protein>
<evidence type="ECO:0000313" key="2">
    <source>
        <dbReference type="Proteomes" id="UP001500359"/>
    </source>
</evidence>
<dbReference type="Gene3D" id="3.50.50.60">
    <property type="entry name" value="FAD/NAD(P)-binding domain"/>
    <property type="match status" value="1"/>
</dbReference>
<dbReference type="Pfam" id="PF04820">
    <property type="entry name" value="Trp_halogenase"/>
    <property type="match status" value="1"/>
</dbReference>
<gene>
    <name evidence="1" type="ORF">GCM10009114_23300</name>
</gene>
<dbReference type="InterPro" id="IPR050816">
    <property type="entry name" value="Flavin-dep_Halogenase_NPB"/>
</dbReference>
<name>A0ABP3WWD9_9ALTE</name>
<sequence>MKRQSIIILGGGTAGWMSANLLHHAFHAKGFDITLIESPEINIIGVGEGSTPHLKQFFNTLGLAESDWMPRCHATYKNGIQFNHWSSAKGYSAYFHPFPSMPDRQTAAGFLINSMLRRQGHDVDPRPDRYFLSAYLAKQKLSPKTQTGFPISINYGYHFDSALLGEFLKELAVEKGVNHVAAKITEVERHLSGDIDALVSENGQRYQANWFIDCSGFSGVLLQKTLGVTFHDFSANLFNDAAIALPSEASLPTSVQTISTALSNGWSWEIPLTHRTGNGYVYSSRYQSSDAAETELREKLGLLDADVPAKHLKMRVGQVAQHWYKNCLAVGLSQGFIEPLEATALHLVQDTLENFIGAFEAGKFSQQHQAEFNQRISARFEGIRDYIVCHYKVNNRTDTQYWMDNRNNPHISDQLQQILACWDAGGDVTALLDGLGISQFYPAVSWHCLLSGYGRFPPIGATSAATHEVNLEQIQHYIKTWAKGFIPHNTALAK</sequence>
<dbReference type="PIRSF" id="PIRSF011396">
    <property type="entry name" value="Trp_halogenase"/>
    <property type="match status" value="1"/>
</dbReference>
<dbReference type="EMBL" id="BAAAFD010000006">
    <property type="protein sequence ID" value="GAA0857448.1"/>
    <property type="molecule type" value="Genomic_DNA"/>
</dbReference>
<comment type="caution">
    <text evidence="1">The sequence shown here is derived from an EMBL/GenBank/DDBJ whole genome shotgun (WGS) entry which is preliminary data.</text>
</comment>